<evidence type="ECO:0000313" key="2">
    <source>
        <dbReference type="EMBL" id="KIM79396.1"/>
    </source>
</evidence>
<dbReference type="InParanoid" id="A0A0C3FHY9"/>
<dbReference type="Proteomes" id="UP000054166">
    <property type="component" value="Unassembled WGS sequence"/>
</dbReference>
<dbReference type="AlphaFoldDB" id="A0A0C3FHY9"/>
<sequence length="112" mass="12240">MDWDGRQKVSTPTSLPTANRAPPPPHLVFPPPDIVAWFWVTHPNTPTLPQQSLKTSQPISPSLTPPTNGFPLSKSKPLRVAFAKTEPQWLGFGFFTQIPPPSLSSQSPPPVP</sequence>
<feature type="region of interest" description="Disordered" evidence="1">
    <location>
        <begin position="48"/>
        <end position="71"/>
    </location>
</feature>
<proteinExistence type="predicted"/>
<reference evidence="3" key="2">
    <citation type="submission" date="2015-01" db="EMBL/GenBank/DDBJ databases">
        <title>Evolutionary Origins and Diversification of the Mycorrhizal Mutualists.</title>
        <authorList>
            <consortium name="DOE Joint Genome Institute"/>
            <consortium name="Mycorrhizal Genomics Consortium"/>
            <person name="Kohler A."/>
            <person name="Kuo A."/>
            <person name="Nagy L.G."/>
            <person name="Floudas D."/>
            <person name="Copeland A."/>
            <person name="Barry K.W."/>
            <person name="Cichocki N."/>
            <person name="Veneault-Fourrey C."/>
            <person name="LaButti K."/>
            <person name="Lindquist E.A."/>
            <person name="Lipzen A."/>
            <person name="Lundell T."/>
            <person name="Morin E."/>
            <person name="Murat C."/>
            <person name="Riley R."/>
            <person name="Ohm R."/>
            <person name="Sun H."/>
            <person name="Tunlid A."/>
            <person name="Henrissat B."/>
            <person name="Grigoriev I.V."/>
            <person name="Hibbett D.S."/>
            <person name="Martin F."/>
        </authorList>
    </citation>
    <scope>NUCLEOTIDE SEQUENCE [LARGE SCALE GENOMIC DNA]</scope>
    <source>
        <strain evidence="3">F 1598</strain>
    </source>
</reference>
<name>A0A0C3FHY9_PILCF</name>
<dbReference type="HOGENOM" id="CLU_2146818_0_0_1"/>
<keyword evidence="3" id="KW-1185">Reference proteome</keyword>
<feature type="compositionally biased region" description="Polar residues" evidence="1">
    <location>
        <begin position="8"/>
        <end position="17"/>
    </location>
</feature>
<organism evidence="2 3">
    <name type="scientific">Piloderma croceum (strain F 1598)</name>
    <dbReference type="NCBI Taxonomy" id="765440"/>
    <lineage>
        <taxon>Eukaryota</taxon>
        <taxon>Fungi</taxon>
        <taxon>Dikarya</taxon>
        <taxon>Basidiomycota</taxon>
        <taxon>Agaricomycotina</taxon>
        <taxon>Agaricomycetes</taxon>
        <taxon>Agaricomycetidae</taxon>
        <taxon>Atheliales</taxon>
        <taxon>Atheliaceae</taxon>
        <taxon>Piloderma</taxon>
    </lineage>
</organism>
<evidence type="ECO:0000313" key="3">
    <source>
        <dbReference type="Proteomes" id="UP000054166"/>
    </source>
</evidence>
<feature type="compositionally biased region" description="Polar residues" evidence="1">
    <location>
        <begin position="48"/>
        <end position="67"/>
    </location>
</feature>
<gene>
    <name evidence="2" type="ORF">PILCRDRAFT_10516</name>
</gene>
<accession>A0A0C3FHY9</accession>
<protein>
    <submittedName>
        <fullName evidence="2">Uncharacterized protein</fullName>
    </submittedName>
</protein>
<dbReference type="EMBL" id="KN833010">
    <property type="protein sequence ID" value="KIM79396.1"/>
    <property type="molecule type" value="Genomic_DNA"/>
</dbReference>
<feature type="region of interest" description="Disordered" evidence="1">
    <location>
        <begin position="1"/>
        <end position="26"/>
    </location>
</feature>
<reference evidence="2 3" key="1">
    <citation type="submission" date="2014-04" db="EMBL/GenBank/DDBJ databases">
        <authorList>
            <consortium name="DOE Joint Genome Institute"/>
            <person name="Kuo A."/>
            <person name="Tarkka M."/>
            <person name="Buscot F."/>
            <person name="Kohler A."/>
            <person name="Nagy L.G."/>
            <person name="Floudas D."/>
            <person name="Copeland A."/>
            <person name="Barry K.W."/>
            <person name="Cichocki N."/>
            <person name="Veneault-Fourrey C."/>
            <person name="LaButti K."/>
            <person name="Lindquist E.A."/>
            <person name="Lipzen A."/>
            <person name="Lundell T."/>
            <person name="Morin E."/>
            <person name="Murat C."/>
            <person name="Sun H."/>
            <person name="Tunlid A."/>
            <person name="Henrissat B."/>
            <person name="Grigoriev I.V."/>
            <person name="Hibbett D.S."/>
            <person name="Martin F."/>
            <person name="Nordberg H.P."/>
            <person name="Cantor M.N."/>
            <person name="Hua S.X."/>
        </authorList>
    </citation>
    <scope>NUCLEOTIDE SEQUENCE [LARGE SCALE GENOMIC DNA]</scope>
    <source>
        <strain evidence="2 3">F 1598</strain>
    </source>
</reference>
<evidence type="ECO:0000256" key="1">
    <source>
        <dbReference type="SAM" id="MobiDB-lite"/>
    </source>
</evidence>